<name>A0A0E0KEN0_ORYPU</name>
<dbReference type="AlphaFoldDB" id="A0A0E0KEN0"/>
<dbReference type="Proteomes" id="UP000026962">
    <property type="component" value="Chromosome 3"/>
</dbReference>
<feature type="compositionally biased region" description="Basic residues" evidence="1">
    <location>
        <begin position="99"/>
        <end position="108"/>
    </location>
</feature>
<dbReference type="Gramene" id="OPUNC03G19100.1">
    <property type="protein sequence ID" value="OPUNC03G19100.1"/>
    <property type="gene ID" value="OPUNC03G19100"/>
</dbReference>
<reference evidence="2" key="2">
    <citation type="submission" date="2018-05" db="EMBL/GenBank/DDBJ databases">
        <title>OpunRS2 (Oryza punctata Reference Sequence Version 2).</title>
        <authorList>
            <person name="Zhang J."/>
            <person name="Kudrna D."/>
            <person name="Lee S."/>
            <person name="Talag J."/>
            <person name="Welchert J."/>
            <person name="Wing R.A."/>
        </authorList>
    </citation>
    <scope>NUCLEOTIDE SEQUENCE [LARGE SCALE GENOMIC DNA]</scope>
</reference>
<feature type="compositionally biased region" description="Pro residues" evidence="1">
    <location>
        <begin position="41"/>
        <end position="55"/>
    </location>
</feature>
<dbReference type="HOGENOM" id="CLU_2041833_0_0_1"/>
<evidence type="ECO:0000313" key="3">
    <source>
        <dbReference type="Proteomes" id="UP000026962"/>
    </source>
</evidence>
<feature type="region of interest" description="Disordered" evidence="1">
    <location>
        <begin position="1"/>
        <end position="121"/>
    </location>
</feature>
<accession>A0A0E0KEN0</accession>
<evidence type="ECO:0000313" key="2">
    <source>
        <dbReference type="EnsemblPlants" id="OPUNC03G19110.1"/>
    </source>
</evidence>
<dbReference type="Gramene" id="OPUNC03G19110.1">
    <property type="protein sequence ID" value="OPUNC03G19110.1"/>
    <property type="gene ID" value="OPUNC03G19110"/>
</dbReference>
<dbReference type="EnsemblPlants" id="OPUNC03G19110.1">
    <property type="protein sequence ID" value="OPUNC03G19110.1"/>
    <property type="gene ID" value="OPUNC03G19110"/>
</dbReference>
<keyword evidence="3" id="KW-1185">Reference proteome</keyword>
<sequence>MTSFSFAASRRPHPSSHGFAAHILPGHGSARHTLPRGPRSESPPDPQLRPLSPPPHTRETNGEERDLGEVGEMRRETEEATRLPSPSTSLSCAVSVTTSRRHPRHRRLALSPSLPHAPGEG</sequence>
<protein>
    <submittedName>
        <fullName evidence="2">Uncharacterized protein</fullName>
    </submittedName>
</protein>
<feature type="compositionally biased region" description="Polar residues" evidence="1">
    <location>
        <begin position="84"/>
        <end position="98"/>
    </location>
</feature>
<evidence type="ECO:0000256" key="1">
    <source>
        <dbReference type="SAM" id="MobiDB-lite"/>
    </source>
</evidence>
<proteinExistence type="predicted"/>
<dbReference type="EnsemblPlants" id="OPUNC03G19100.1">
    <property type="protein sequence ID" value="OPUNC03G19100.1"/>
    <property type="gene ID" value="OPUNC03G19100"/>
</dbReference>
<reference evidence="2" key="1">
    <citation type="submission" date="2015-04" db="UniProtKB">
        <authorList>
            <consortium name="EnsemblPlants"/>
        </authorList>
    </citation>
    <scope>IDENTIFICATION</scope>
</reference>
<organism evidence="2">
    <name type="scientific">Oryza punctata</name>
    <name type="common">Red rice</name>
    <dbReference type="NCBI Taxonomy" id="4537"/>
    <lineage>
        <taxon>Eukaryota</taxon>
        <taxon>Viridiplantae</taxon>
        <taxon>Streptophyta</taxon>
        <taxon>Embryophyta</taxon>
        <taxon>Tracheophyta</taxon>
        <taxon>Spermatophyta</taxon>
        <taxon>Magnoliopsida</taxon>
        <taxon>Liliopsida</taxon>
        <taxon>Poales</taxon>
        <taxon>Poaceae</taxon>
        <taxon>BOP clade</taxon>
        <taxon>Oryzoideae</taxon>
        <taxon>Oryzeae</taxon>
        <taxon>Oryzinae</taxon>
        <taxon>Oryza</taxon>
    </lineage>
</organism>
<feature type="compositionally biased region" description="Basic and acidic residues" evidence="1">
    <location>
        <begin position="56"/>
        <end position="81"/>
    </location>
</feature>